<keyword evidence="1" id="KW-0472">Membrane</keyword>
<accession>W7YUW6</accession>
<keyword evidence="1" id="KW-1133">Transmembrane helix</keyword>
<dbReference type="eggNOG" id="COG3739">
    <property type="taxonomic scope" value="Bacteria"/>
</dbReference>
<dbReference type="InterPro" id="IPR008535">
    <property type="entry name" value="DUF817"/>
</dbReference>
<dbReference type="Proteomes" id="UP000019364">
    <property type="component" value="Unassembled WGS sequence"/>
</dbReference>
<dbReference type="Pfam" id="PF05675">
    <property type="entry name" value="DUF817"/>
    <property type="match status" value="1"/>
</dbReference>
<protein>
    <submittedName>
        <fullName evidence="2">Membrane protein</fullName>
    </submittedName>
</protein>
<dbReference type="EMBL" id="BAVZ01000006">
    <property type="protein sequence ID" value="GAF08376.1"/>
    <property type="molecule type" value="Genomic_DNA"/>
</dbReference>
<evidence type="ECO:0000256" key="1">
    <source>
        <dbReference type="SAM" id="Phobius"/>
    </source>
</evidence>
<sequence length="138" mass="16230">MKLQIVGWPHPILTVGISLLIYMNFFTHHYLPDLRWVLMLLLLIVFIRTFVSFEVLGKKYRMPMVLSFFLIGFFIWIAENISTFLGAWRYPDQDQAWRIVHIGKISSWFLLVVISVIIVGQLKRVKSTDQEISDKDNS</sequence>
<proteinExistence type="predicted"/>
<evidence type="ECO:0000313" key="3">
    <source>
        <dbReference type="Proteomes" id="UP000019364"/>
    </source>
</evidence>
<feature type="transmembrane region" description="Helical" evidence="1">
    <location>
        <begin position="12"/>
        <end position="31"/>
    </location>
</feature>
<organism evidence="2 3">
    <name type="scientific">Paenibacillus pini JCM 16418</name>
    <dbReference type="NCBI Taxonomy" id="1236976"/>
    <lineage>
        <taxon>Bacteria</taxon>
        <taxon>Bacillati</taxon>
        <taxon>Bacillota</taxon>
        <taxon>Bacilli</taxon>
        <taxon>Bacillales</taxon>
        <taxon>Paenibacillaceae</taxon>
        <taxon>Paenibacillus</taxon>
    </lineage>
</organism>
<dbReference type="AlphaFoldDB" id="W7YUW6"/>
<feature type="transmembrane region" description="Helical" evidence="1">
    <location>
        <begin position="37"/>
        <end position="57"/>
    </location>
</feature>
<reference evidence="2 3" key="1">
    <citation type="journal article" date="2014" name="Genome Announc.">
        <title>Draft Genome Sequence of Paenibacillus pini JCM 16418T, Isolated from the Rhizosphere of Pine Tree.</title>
        <authorList>
            <person name="Yuki M."/>
            <person name="Oshima K."/>
            <person name="Suda W."/>
            <person name="Oshida Y."/>
            <person name="Kitamura K."/>
            <person name="Iida Y."/>
            <person name="Hattori M."/>
            <person name="Ohkuma M."/>
        </authorList>
    </citation>
    <scope>NUCLEOTIDE SEQUENCE [LARGE SCALE GENOMIC DNA]</scope>
    <source>
        <strain evidence="2 3">JCM 16418</strain>
    </source>
</reference>
<evidence type="ECO:0000313" key="2">
    <source>
        <dbReference type="EMBL" id="GAF08376.1"/>
    </source>
</evidence>
<feature type="transmembrane region" description="Helical" evidence="1">
    <location>
        <begin position="105"/>
        <end position="122"/>
    </location>
</feature>
<comment type="caution">
    <text evidence="2">The sequence shown here is derived from an EMBL/GenBank/DDBJ whole genome shotgun (WGS) entry which is preliminary data.</text>
</comment>
<name>W7YUW6_9BACL</name>
<gene>
    <name evidence="2" type="ORF">JCM16418_2450</name>
</gene>
<feature type="transmembrane region" description="Helical" evidence="1">
    <location>
        <begin position="64"/>
        <end position="85"/>
    </location>
</feature>
<keyword evidence="3" id="KW-1185">Reference proteome</keyword>
<keyword evidence="1" id="KW-0812">Transmembrane</keyword>
<dbReference type="STRING" id="1236976.JCM16418_2450"/>